<reference evidence="1 2" key="1">
    <citation type="submission" date="2019-03" db="EMBL/GenBank/DDBJ databases">
        <title>Genomic Encyclopedia of Type Strains, Phase III (KMG-III): the genomes of soil and plant-associated and newly described type strains.</title>
        <authorList>
            <person name="Whitman W."/>
        </authorList>
    </citation>
    <scope>NUCLEOTIDE SEQUENCE [LARGE SCALE GENOMIC DNA]</scope>
    <source>
        <strain evidence="1 2">VKM Ac-2573</strain>
    </source>
</reference>
<keyword evidence="2" id="KW-1185">Reference proteome</keyword>
<protein>
    <submittedName>
        <fullName evidence="1">Uncharacterized protein</fullName>
    </submittedName>
</protein>
<proteinExistence type="predicted"/>
<dbReference type="RefSeq" id="WP_134108196.1">
    <property type="nucleotide sequence ID" value="NZ_SODP01000003.1"/>
</dbReference>
<dbReference type="OrthoDB" id="9795921at2"/>
<gene>
    <name evidence="1" type="ORF">EV653_6364</name>
</gene>
<comment type="caution">
    <text evidence="1">The sequence shown here is derived from an EMBL/GenBank/DDBJ whole genome shotgun (WGS) entry which is preliminary data.</text>
</comment>
<dbReference type="EMBL" id="SODP01000003">
    <property type="protein sequence ID" value="TDW66338.1"/>
    <property type="molecule type" value="Genomic_DNA"/>
</dbReference>
<evidence type="ECO:0000313" key="2">
    <source>
        <dbReference type="Proteomes" id="UP000295146"/>
    </source>
</evidence>
<evidence type="ECO:0000313" key="1">
    <source>
        <dbReference type="EMBL" id="TDW66338.1"/>
    </source>
</evidence>
<accession>A0A4R8BWZ5</accession>
<name>A0A4R8BWZ5_9ACTN</name>
<sequence length="86" mass="9987">MASFESVWERMKACEGQEFHTKTHLPFTYRIDGTTVVPDRTGYPIHISQFRKAFDLMPLEGPGEINRLVRGPAYVYAILSDWRTRP</sequence>
<organism evidence="1 2">
    <name type="scientific">Kribbella pratensis</name>
    <dbReference type="NCBI Taxonomy" id="2512112"/>
    <lineage>
        <taxon>Bacteria</taxon>
        <taxon>Bacillati</taxon>
        <taxon>Actinomycetota</taxon>
        <taxon>Actinomycetes</taxon>
        <taxon>Propionibacteriales</taxon>
        <taxon>Kribbellaceae</taxon>
        <taxon>Kribbella</taxon>
    </lineage>
</organism>
<dbReference type="AlphaFoldDB" id="A0A4R8BWZ5"/>
<dbReference type="Proteomes" id="UP000295146">
    <property type="component" value="Unassembled WGS sequence"/>
</dbReference>